<dbReference type="Gene3D" id="3.40.50.12780">
    <property type="entry name" value="N-terminal domain of ligase-like"/>
    <property type="match status" value="1"/>
</dbReference>
<reference evidence="2" key="1">
    <citation type="journal article" date="2019" name="Int. J. Syst. Evol. Microbiol.">
        <title>The Global Catalogue of Microorganisms (GCM) 10K type strain sequencing project: providing services to taxonomists for standard genome sequencing and annotation.</title>
        <authorList>
            <consortium name="The Broad Institute Genomics Platform"/>
            <consortium name="The Broad Institute Genome Sequencing Center for Infectious Disease"/>
            <person name="Wu L."/>
            <person name="Ma J."/>
        </authorList>
    </citation>
    <scope>NUCLEOTIDE SEQUENCE [LARGE SCALE GENOMIC DNA]</scope>
    <source>
        <strain evidence="2">CCUG 56608</strain>
    </source>
</reference>
<evidence type="ECO:0008006" key="3">
    <source>
        <dbReference type="Google" id="ProtNLM"/>
    </source>
</evidence>
<organism evidence="1 2">
    <name type="scientific">Oceanobacillus locisalsi</name>
    <dbReference type="NCBI Taxonomy" id="546107"/>
    <lineage>
        <taxon>Bacteria</taxon>
        <taxon>Bacillati</taxon>
        <taxon>Bacillota</taxon>
        <taxon>Bacilli</taxon>
        <taxon>Bacillales</taxon>
        <taxon>Bacillaceae</taxon>
        <taxon>Oceanobacillus</taxon>
    </lineage>
</organism>
<dbReference type="InterPro" id="IPR042099">
    <property type="entry name" value="ANL_N_sf"/>
</dbReference>
<gene>
    <name evidence="1" type="ORF">ACFQ19_00080</name>
</gene>
<dbReference type="PANTHER" id="PTHR36932">
    <property type="entry name" value="CAPSULAR POLYSACCHARIDE BIOSYNTHESIS PROTEIN"/>
    <property type="match status" value="1"/>
</dbReference>
<dbReference type="RefSeq" id="WP_379589806.1">
    <property type="nucleotide sequence ID" value="NZ_JBHTKK010000001.1"/>
</dbReference>
<evidence type="ECO:0000313" key="2">
    <source>
        <dbReference type="Proteomes" id="UP001597041"/>
    </source>
</evidence>
<proteinExistence type="predicted"/>
<keyword evidence="2" id="KW-1185">Reference proteome</keyword>
<dbReference type="Proteomes" id="UP001597041">
    <property type="component" value="Unassembled WGS sequence"/>
</dbReference>
<evidence type="ECO:0000313" key="1">
    <source>
        <dbReference type="EMBL" id="MFD1064408.1"/>
    </source>
</evidence>
<comment type="caution">
    <text evidence="1">The sequence shown here is derived from an EMBL/GenBank/DDBJ whole genome shotgun (WGS) entry which is preliminary data.</text>
</comment>
<dbReference type="InterPro" id="IPR053158">
    <property type="entry name" value="CapK_Type1_Caps_Biosynth"/>
</dbReference>
<name>A0ABW3NAP3_9BACI</name>
<dbReference type="SUPFAM" id="SSF56801">
    <property type="entry name" value="Acetyl-CoA synthetase-like"/>
    <property type="match status" value="1"/>
</dbReference>
<dbReference type="EMBL" id="JBHTKK010000001">
    <property type="protein sequence ID" value="MFD1064408.1"/>
    <property type="molecule type" value="Genomic_DNA"/>
</dbReference>
<dbReference type="PANTHER" id="PTHR36932:SF1">
    <property type="entry name" value="CAPSULAR POLYSACCHARIDE BIOSYNTHESIS PROTEIN"/>
    <property type="match status" value="1"/>
</dbReference>
<accession>A0ABW3NAP3</accession>
<sequence length="435" mass="50485">MFLFPYLREKSMQPKLNKEIDFYRNQSVDTISNYQLTKFNELWQGIQNNVPYFKRLVESNDLPRQIKGWTDFQKIPINSRSYLKENVNDFSDYSREPDFWISTGGSTGNPLNFPSWKEESVNYEPSLWYARSFYDIKRSDRMFRLWGHSHVLGNGLAKYKKIIKFKMGHPLIGFKRFSAYDLSETQLKIAGEEILKFKPNYIIGYSKALQLLARANMDKKNDFQKLNLKAVIGAAEGFDKEEDKNFIGEIFGCPVGLEYASMETKLLAHTHPDGSYKVIWKNNLVECVDDNGNPAQEGRILVTSLYPRAFPLVRYELGDLISGALKNKNSVYAFSQVKGRDNDFLMIDENTPIHSEGITHAIKLSDKITAYQIRYTPENMYTIYVKSNSNLTEHDFNEIRSRLKKIDSRLSDLNIKQVNQLKQTVAGKTKWLIEE</sequence>
<protein>
    <recommendedName>
        <fullName evidence="3">Phenylacetate--CoA ligase family protein</fullName>
    </recommendedName>
</protein>